<keyword evidence="2" id="KW-1185">Reference proteome</keyword>
<evidence type="ECO:0000313" key="1">
    <source>
        <dbReference type="EMBL" id="KAI0039083.1"/>
    </source>
</evidence>
<reference evidence="1" key="1">
    <citation type="submission" date="2021-02" db="EMBL/GenBank/DDBJ databases">
        <authorList>
            <consortium name="DOE Joint Genome Institute"/>
            <person name="Ahrendt S."/>
            <person name="Looney B.P."/>
            <person name="Miyauchi S."/>
            <person name="Morin E."/>
            <person name="Drula E."/>
            <person name="Courty P.E."/>
            <person name="Chicoki N."/>
            <person name="Fauchery L."/>
            <person name="Kohler A."/>
            <person name="Kuo A."/>
            <person name="Labutti K."/>
            <person name="Pangilinan J."/>
            <person name="Lipzen A."/>
            <person name="Riley R."/>
            <person name="Andreopoulos W."/>
            <person name="He G."/>
            <person name="Johnson J."/>
            <person name="Barry K.W."/>
            <person name="Grigoriev I.V."/>
            <person name="Nagy L."/>
            <person name="Hibbett D."/>
            <person name="Henrissat B."/>
            <person name="Matheny P.B."/>
            <person name="Labbe J."/>
            <person name="Martin F."/>
        </authorList>
    </citation>
    <scope>NUCLEOTIDE SEQUENCE</scope>
    <source>
        <strain evidence="1">FP105234-sp</strain>
    </source>
</reference>
<name>A0ACB8R6D6_9AGAM</name>
<feature type="non-terminal residue" evidence="1">
    <location>
        <position position="1"/>
    </location>
</feature>
<dbReference type="EMBL" id="MU276359">
    <property type="protein sequence ID" value="KAI0039083.1"/>
    <property type="molecule type" value="Genomic_DNA"/>
</dbReference>
<organism evidence="1 2">
    <name type="scientific">Auriscalpium vulgare</name>
    <dbReference type="NCBI Taxonomy" id="40419"/>
    <lineage>
        <taxon>Eukaryota</taxon>
        <taxon>Fungi</taxon>
        <taxon>Dikarya</taxon>
        <taxon>Basidiomycota</taxon>
        <taxon>Agaricomycotina</taxon>
        <taxon>Agaricomycetes</taxon>
        <taxon>Russulales</taxon>
        <taxon>Auriscalpiaceae</taxon>
        <taxon>Auriscalpium</taxon>
    </lineage>
</organism>
<gene>
    <name evidence="1" type="ORF">FA95DRAFT_1504678</name>
</gene>
<comment type="caution">
    <text evidence="1">The sequence shown here is derived from an EMBL/GenBank/DDBJ whole genome shotgun (WGS) entry which is preliminary data.</text>
</comment>
<protein>
    <submittedName>
        <fullName evidence="1">Uncharacterized protein</fullName>
    </submittedName>
</protein>
<accession>A0ACB8R6D6</accession>
<evidence type="ECO:0000313" key="2">
    <source>
        <dbReference type="Proteomes" id="UP000814033"/>
    </source>
</evidence>
<proteinExistence type="predicted"/>
<reference evidence="1" key="2">
    <citation type="journal article" date="2022" name="New Phytol.">
        <title>Evolutionary transition to the ectomycorrhizal habit in the genomes of a hyperdiverse lineage of mushroom-forming fungi.</title>
        <authorList>
            <person name="Looney B."/>
            <person name="Miyauchi S."/>
            <person name="Morin E."/>
            <person name="Drula E."/>
            <person name="Courty P.E."/>
            <person name="Kohler A."/>
            <person name="Kuo A."/>
            <person name="LaButti K."/>
            <person name="Pangilinan J."/>
            <person name="Lipzen A."/>
            <person name="Riley R."/>
            <person name="Andreopoulos W."/>
            <person name="He G."/>
            <person name="Johnson J."/>
            <person name="Nolan M."/>
            <person name="Tritt A."/>
            <person name="Barry K.W."/>
            <person name="Grigoriev I.V."/>
            <person name="Nagy L.G."/>
            <person name="Hibbett D."/>
            <person name="Henrissat B."/>
            <person name="Matheny P.B."/>
            <person name="Labbe J."/>
            <person name="Martin F.M."/>
        </authorList>
    </citation>
    <scope>NUCLEOTIDE SEQUENCE</scope>
    <source>
        <strain evidence="1">FP105234-sp</strain>
    </source>
</reference>
<dbReference type="Proteomes" id="UP000814033">
    <property type="component" value="Unassembled WGS sequence"/>
</dbReference>
<sequence length="285" mass="31951">ILDLQDRIIGSLAGRPAGDDTWDDDCVRAYDELAEGLEELKLSKDQRYHRRGDYPALSTGISYGGGQTEPAELILHETNRPIVKKLCRGRGVHRVSGFMNATFAMGSPKMYKDYEHNMAEILERHPNLELPYDNSIRAATTFNFGPRAFTKIHLDSANLPSGWCSIASLGEFNPRTGGQLILHHAKLIIEFPPHSIVHILSAAFPHENIPIGENETRASITQYTAGGLFRRVAYGHRTADEFEEEDPVGKAAMDANRRQRWRESVGRFSKYNELASDIEAAFNVK</sequence>